<dbReference type="AlphaFoldDB" id="A0A6C0JPV1"/>
<evidence type="ECO:0000259" key="1">
    <source>
        <dbReference type="Pfam" id="PF00149"/>
    </source>
</evidence>
<dbReference type="InterPro" id="IPR029052">
    <property type="entry name" value="Metallo-depent_PP-like"/>
</dbReference>
<dbReference type="PANTHER" id="PTHR46546">
    <property type="entry name" value="SHEWANELLA-LIKE PROTEIN PHOSPHATASE 1"/>
    <property type="match status" value="1"/>
</dbReference>
<dbReference type="Gene3D" id="3.60.21.10">
    <property type="match status" value="1"/>
</dbReference>
<reference evidence="2" key="1">
    <citation type="journal article" date="2020" name="Nature">
        <title>Giant virus diversity and host interactions through global metagenomics.</title>
        <authorList>
            <person name="Schulz F."/>
            <person name="Roux S."/>
            <person name="Paez-Espino D."/>
            <person name="Jungbluth S."/>
            <person name="Walsh D.A."/>
            <person name="Denef V.J."/>
            <person name="McMahon K.D."/>
            <person name="Konstantinidis K.T."/>
            <person name="Eloe-Fadrosh E.A."/>
            <person name="Kyrpides N.C."/>
            <person name="Woyke T."/>
        </authorList>
    </citation>
    <scope>NUCLEOTIDE SEQUENCE</scope>
    <source>
        <strain evidence="2">GVMAG-S-1038524-41</strain>
    </source>
</reference>
<feature type="domain" description="Calcineurin-like phosphoesterase" evidence="1">
    <location>
        <begin position="71"/>
        <end position="261"/>
    </location>
</feature>
<proteinExistence type="predicted"/>
<dbReference type="SUPFAM" id="SSF56300">
    <property type="entry name" value="Metallo-dependent phosphatases"/>
    <property type="match status" value="1"/>
</dbReference>
<dbReference type="GO" id="GO:0016787">
    <property type="term" value="F:hydrolase activity"/>
    <property type="evidence" value="ECO:0007669"/>
    <property type="project" value="InterPro"/>
</dbReference>
<evidence type="ECO:0000313" key="2">
    <source>
        <dbReference type="EMBL" id="QHU06911.1"/>
    </source>
</evidence>
<accession>A0A6C0JPV1</accession>
<dbReference type="Pfam" id="PF00149">
    <property type="entry name" value="Metallophos"/>
    <property type="match status" value="1"/>
</dbReference>
<sequence>MSFVRSCQAISAKCAMIPAIDNFIKVRRKGESLGVLGPCKFKDVDNFFNIALRNKKHKSILTPIPVKNGQKVVAIGDIHADLLVLLGCLYLLGVVDLTGNWIGGNTIVVQCGDLLDRSGRGASVVTDNTREEVDIVQYLFYLNQVAQSQGGGFYWVLGNHDLARILWTYYQGDEIAVEDPDESRMRIQRTPDYRKYIGNQHIGWGGTDKMKVLFHPGGKMAIYMSMYTTFTLQVGYYVFIHGGLILETIEAVKKALRITKPRRFFGMVNQHVARVFIADIPINSAVKSIAWNRTWSKEKELKKGEKWEVNKYAITRGIGVTKAERYCTENMREIFKAVDMDWTNGAFVLGHSIQNVGIPFYCKGRVWRIDMGMSEAFSSGKIPKVIGGLKIFMHPGTDQSVEVLIVMNYSNPGGADHTDQFILYVDRKFRRIMVDPLSPDRNNLDYSKVGAFWQRGIINVEIDLQKQRNAKRKFVGGGEEQKKGRGFR</sequence>
<name>A0A6C0JPV1_9ZZZZ</name>
<dbReference type="InterPro" id="IPR004843">
    <property type="entry name" value="Calcineurin-like_PHP"/>
</dbReference>
<protein>
    <recommendedName>
        <fullName evidence="1">Calcineurin-like phosphoesterase domain-containing protein</fullName>
    </recommendedName>
</protein>
<organism evidence="2">
    <name type="scientific">viral metagenome</name>
    <dbReference type="NCBI Taxonomy" id="1070528"/>
    <lineage>
        <taxon>unclassified sequences</taxon>
        <taxon>metagenomes</taxon>
        <taxon>organismal metagenomes</taxon>
    </lineage>
</organism>
<dbReference type="EMBL" id="MN740669">
    <property type="protein sequence ID" value="QHU06911.1"/>
    <property type="molecule type" value="Genomic_DNA"/>
</dbReference>
<dbReference type="PANTHER" id="PTHR46546:SF4">
    <property type="entry name" value="SHEWANELLA-LIKE PROTEIN PHOSPHATASE 1"/>
    <property type="match status" value="1"/>
</dbReference>